<dbReference type="CDD" id="cd07984">
    <property type="entry name" value="LPLAT_LABLAT-like"/>
    <property type="match status" value="1"/>
</dbReference>
<accession>A0ABT7WGX0</accession>
<reference evidence="8" key="1">
    <citation type="submission" date="2023-06" db="EMBL/GenBank/DDBJ databases">
        <title>Robiginitalea aurantiacus sp. nov. and Algoriphagus sediminis sp. nov., isolated from coastal sediment.</title>
        <authorList>
            <person name="Zhou Z.Y."/>
            <person name="An J."/>
            <person name="Jia Y.W."/>
            <person name="Du Z.J."/>
        </authorList>
    </citation>
    <scope>NUCLEOTIDE SEQUENCE</scope>
    <source>
        <strain evidence="8">M39</strain>
    </source>
</reference>
<evidence type="ECO:0000256" key="2">
    <source>
        <dbReference type="ARBA" id="ARBA00022475"/>
    </source>
</evidence>
<evidence type="ECO:0000256" key="4">
    <source>
        <dbReference type="ARBA" id="ARBA00022679"/>
    </source>
</evidence>
<keyword evidence="9" id="KW-1185">Reference proteome</keyword>
<protein>
    <submittedName>
        <fullName evidence="8">Lysophospholipid acyltransferase family protein</fullName>
    </submittedName>
</protein>
<evidence type="ECO:0000256" key="1">
    <source>
        <dbReference type="ARBA" id="ARBA00004533"/>
    </source>
</evidence>
<dbReference type="EMBL" id="JAUDUY010000006">
    <property type="protein sequence ID" value="MDM9632165.1"/>
    <property type="molecule type" value="Genomic_DNA"/>
</dbReference>
<evidence type="ECO:0000256" key="7">
    <source>
        <dbReference type="SAM" id="Phobius"/>
    </source>
</evidence>
<keyword evidence="4" id="KW-0808">Transferase</keyword>
<evidence type="ECO:0000256" key="6">
    <source>
        <dbReference type="ARBA" id="ARBA00023315"/>
    </source>
</evidence>
<organism evidence="8 9">
    <name type="scientific">Robiginitalea aurantiaca</name>
    <dbReference type="NCBI Taxonomy" id="3056915"/>
    <lineage>
        <taxon>Bacteria</taxon>
        <taxon>Pseudomonadati</taxon>
        <taxon>Bacteroidota</taxon>
        <taxon>Flavobacteriia</taxon>
        <taxon>Flavobacteriales</taxon>
        <taxon>Flavobacteriaceae</taxon>
        <taxon>Robiginitalea</taxon>
    </lineage>
</organism>
<keyword evidence="5 7" id="KW-0472">Membrane</keyword>
<dbReference type="RefSeq" id="WP_289725530.1">
    <property type="nucleotide sequence ID" value="NZ_JAUDUY010000006.1"/>
</dbReference>
<keyword evidence="3" id="KW-0997">Cell inner membrane</keyword>
<keyword evidence="7" id="KW-1133">Transmembrane helix</keyword>
<evidence type="ECO:0000313" key="9">
    <source>
        <dbReference type="Proteomes" id="UP001174839"/>
    </source>
</evidence>
<name>A0ABT7WGX0_9FLAO</name>
<dbReference type="Pfam" id="PF03279">
    <property type="entry name" value="Lip_A_acyltrans"/>
    <property type="match status" value="1"/>
</dbReference>
<keyword evidence="6 8" id="KW-0012">Acyltransferase</keyword>
<comment type="caution">
    <text evidence="8">The sequence shown here is derived from an EMBL/GenBank/DDBJ whole genome shotgun (WGS) entry which is preliminary data.</text>
</comment>
<evidence type="ECO:0000313" key="8">
    <source>
        <dbReference type="EMBL" id="MDM9632165.1"/>
    </source>
</evidence>
<keyword evidence="2" id="KW-1003">Cell membrane</keyword>
<dbReference type="PANTHER" id="PTHR30606">
    <property type="entry name" value="LIPID A BIOSYNTHESIS LAUROYL ACYLTRANSFERASE"/>
    <property type="match status" value="1"/>
</dbReference>
<evidence type="ECO:0000256" key="3">
    <source>
        <dbReference type="ARBA" id="ARBA00022519"/>
    </source>
</evidence>
<keyword evidence="7" id="KW-0812">Transmembrane</keyword>
<comment type="subcellular location">
    <subcellularLocation>
        <location evidence="1">Cell inner membrane</location>
    </subcellularLocation>
</comment>
<sequence>MKKVFYKVLFGIIDLLSLLPFWIQHRISDLLFILIYYIVGYRKTLVLENLKNSFPEKSEADIRKIRRAFFRHFSDLMVESVKSSTMGQKAFQKRYFITNQHLLDAYHKTGKSIIILSPHTGNWEWIFSLVPRIPYDVFAVYQRLTNPYMDEYIRRTRQRFGAEMIPTTKTFRIIMGALLKGDQFLTWFAADQSARPDKAIWVNFLNQDTSFHRGFEDLAKKTDQPVLFLDIKKVRRSYYELEFHVISDDPKSMKEGAIVTEFARLTEKRIRENPPYWLWSHRRWKHKRVE</sequence>
<dbReference type="InterPro" id="IPR004960">
    <property type="entry name" value="LipA_acyltrans"/>
</dbReference>
<dbReference type="PANTHER" id="PTHR30606:SF10">
    <property type="entry name" value="PHOSPHATIDYLINOSITOL MANNOSIDE ACYLTRANSFERASE"/>
    <property type="match status" value="1"/>
</dbReference>
<feature type="transmembrane region" description="Helical" evidence="7">
    <location>
        <begin position="5"/>
        <end position="23"/>
    </location>
</feature>
<proteinExistence type="predicted"/>
<dbReference type="GO" id="GO:0016746">
    <property type="term" value="F:acyltransferase activity"/>
    <property type="evidence" value="ECO:0007669"/>
    <property type="project" value="UniProtKB-KW"/>
</dbReference>
<gene>
    <name evidence="8" type="ORF">QU605_11815</name>
</gene>
<evidence type="ECO:0000256" key="5">
    <source>
        <dbReference type="ARBA" id="ARBA00023136"/>
    </source>
</evidence>
<dbReference type="PIRSF" id="PIRSF026649">
    <property type="entry name" value="MsbB"/>
    <property type="match status" value="1"/>
</dbReference>
<dbReference type="Proteomes" id="UP001174839">
    <property type="component" value="Unassembled WGS sequence"/>
</dbReference>